<dbReference type="Proteomes" id="UP000069940">
    <property type="component" value="Unassembled WGS sequence"/>
</dbReference>
<feature type="region of interest" description="Disordered" evidence="1">
    <location>
        <begin position="520"/>
        <end position="596"/>
    </location>
</feature>
<evidence type="ECO:0000313" key="2">
    <source>
        <dbReference type="EnsemblMetazoa" id="AALFPA23_008892.P12169"/>
    </source>
</evidence>
<feature type="compositionally biased region" description="Acidic residues" evidence="1">
    <location>
        <begin position="170"/>
        <end position="183"/>
    </location>
</feature>
<evidence type="ECO:0008006" key="4">
    <source>
        <dbReference type="Google" id="ProtNLM"/>
    </source>
</evidence>
<feature type="compositionally biased region" description="Basic and acidic residues" evidence="1">
    <location>
        <begin position="555"/>
        <end position="570"/>
    </location>
</feature>
<dbReference type="SUPFAM" id="SSF57756">
    <property type="entry name" value="Retrovirus zinc finger-like domains"/>
    <property type="match status" value="1"/>
</dbReference>
<dbReference type="RefSeq" id="XP_062712466.1">
    <property type="nucleotide sequence ID" value="XM_062856482.1"/>
</dbReference>
<feature type="compositionally biased region" description="Basic and acidic residues" evidence="1">
    <location>
        <begin position="577"/>
        <end position="586"/>
    </location>
</feature>
<feature type="region of interest" description="Disordered" evidence="1">
    <location>
        <begin position="235"/>
        <end position="349"/>
    </location>
</feature>
<reference evidence="3" key="1">
    <citation type="journal article" date="2015" name="Proc. Natl. Acad. Sci. U.S.A.">
        <title>Genome sequence of the Asian Tiger mosquito, Aedes albopictus, reveals insights into its biology, genetics, and evolution.</title>
        <authorList>
            <person name="Chen X.G."/>
            <person name="Jiang X."/>
            <person name="Gu J."/>
            <person name="Xu M."/>
            <person name="Wu Y."/>
            <person name="Deng Y."/>
            <person name="Zhang C."/>
            <person name="Bonizzoni M."/>
            <person name="Dermauw W."/>
            <person name="Vontas J."/>
            <person name="Armbruster P."/>
            <person name="Huang X."/>
            <person name="Yang Y."/>
            <person name="Zhang H."/>
            <person name="He W."/>
            <person name="Peng H."/>
            <person name="Liu Y."/>
            <person name="Wu K."/>
            <person name="Chen J."/>
            <person name="Lirakis M."/>
            <person name="Topalis P."/>
            <person name="Van Leeuwen T."/>
            <person name="Hall A.B."/>
            <person name="Jiang X."/>
            <person name="Thorpe C."/>
            <person name="Mueller R.L."/>
            <person name="Sun C."/>
            <person name="Waterhouse R.M."/>
            <person name="Yan G."/>
            <person name="Tu Z.J."/>
            <person name="Fang X."/>
            <person name="James A.A."/>
        </authorList>
    </citation>
    <scope>NUCLEOTIDE SEQUENCE [LARGE SCALE GENOMIC DNA]</scope>
    <source>
        <strain evidence="3">Foshan</strain>
    </source>
</reference>
<feature type="compositionally biased region" description="Acidic residues" evidence="1">
    <location>
        <begin position="306"/>
        <end position="327"/>
    </location>
</feature>
<organism evidence="2 3">
    <name type="scientific">Aedes albopictus</name>
    <name type="common">Asian tiger mosquito</name>
    <name type="synonym">Stegomyia albopicta</name>
    <dbReference type="NCBI Taxonomy" id="7160"/>
    <lineage>
        <taxon>Eukaryota</taxon>
        <taxon>Metazoa</taxon>
        <taxon>Ecdysozoa</taxon>
        <taxon>Arthropoda</taxon>
        <taxon>Hexapoda</taxon>
        <taxon>Insecta</taxon>
        <taxon>Pterygota</taxon>
        <taxon>Neoptera</taxon>
        <taxon>Endopterygota</taxon>
        <taxon>Diptera</taxon>
        <taxon>Nematocera</taxon>
        <taxon>Culicoidea</taxon>
        <taxon>Culicidae</taxon>
        <taxon>Culicinae</taxon>
        <taxon>Aedini</taxon>
        <taxon>Aedes</taxon>
        <taxon>Stegomyia</taxon>
    </lineage>
</organism>
<dbReference type="EnsemblMetazoa" id="AALFPA23_008892.R12169">
    <property type="protein sequence ID" value="AALFPA23_008892.P12169"/>
    <property type="gene ID" value="AALFPA23_008892"/>
</dbReference>
<protein>
    <recommendedName>
        <fullName evidence="4">Retrotransposon gag domain-containing protein</fullName>
    </recommendedName>
</protein>
<evidence type="ECO:0000256" key="1">
    <source>
        <dbReference type="SAM" id="MobiDB-lite"/>
    </source>
</evidence>
<reference evidence="2" key="2">
    <citation type="submission" date="2025-05" db="UniProtKB">
        <authorList>
            <consortium name="EnsemblMetazoa"/>
        </authorList>
    </citation>
    <scope>IDENTIFICATION</scope>
    <source>
        <strain evidence="2">Foshan</strain>
    </source>
</reference>
<feature type="compositionally biased region" description="Polar residues" evidence="1">
    <location>
        <begin position="235"/>
        <end position="248"/>
    </location>
</feature>
<feature type="compositionally biased region" description="Basic residues" evidence="1">
    <location>
        <begin position="334"/>
        <end position="345"/>
    </location>
</feature>
<feature type="compositionally biased region" description="Basic residues" evidence="1">
    <location>
        <begin position="186"/>
        <end position="207"/>
    </location>
</feature>
<keyword evidence="3" id="KW-1185">Reference proteome</keyword>
<dbReference type="InterPro" id="IPR036875">
    <property type="entry name" value="Znf_CCHC_sf"/>
</dbReference>
<dbReference type="GeneID" id="134289848"/>
<accession>A0ABM1YGF2</accession>
<name>A0ABM1YGF2_AEDAL</name>
<feature type="region of interest" description="Disordered" evidence="1">
    <location>
        <begin position="159"/>
        <end position="213"/>
    </location>
</feature>
<feature type="compositionally biased region" description="Basic and acidic residues" evidence="1">
    <location>
        <begin position="287"/>
        <end position="305"/>
    </location>
</feature>
<sequence length="656" mass="76416">MNDEHVMIYQSMNVAHLLDDEVEHELVIRREKFSSGDSRDVKRRKLRGVMKLQRDKNDFTICLLKDEQIEAEFQEIDEKLAKIREALENRLVKKVDMPPLKTRLVHLLFRLRRLKEGKKFDTQGLENAAVQMLNNYFSFLSTDPDAVLETQERLRNDLSRLSVQGGKENGEDEETESLSEEDVVVARRKGKKRRPTSTPRKIRRRKMKSPDKMMKMMMSRIDKYLEQKLSSLNLSRGNEMSSSQSRGPGNSVEVVESVSEEEQPQAEGSGAVGRIQVQKNSKPTRKTQVDDRAAKRREETRRAEVCDESSEDDSDGSTSSSDEEESSSSDGARRSKRKGSSRRPRPVADWKLKYDGKDDGKLLNKFIAEVEFMAEAENISKRTLFKEAIHLFAGEVRTWYMDGKRNKDFRNWSELVTELKLEYQSPDLDFHYEQQATQRRQRRSEKFSEYYNAIKEIFGYMSVPPTEDRKFDIVFRNLRSDYKNALVVKNIRTLKALKVWGRKLDSANWYLYRNKDNEAGQKSAQVHEVSRKPFQKPMGTTGKDWKPKSFGNRVPEQKHQDQKFPRRPAENQKPPTPRRDPRREPSPQEGSSAGTLARQAEMYRMPDSEVCFNCRGKNHHYKSCLQKREKFCTKCGLHDFTTENCLFCQKNGRKST</sequence>
<evidence type="ECO:0000313" key="3">
    <source>
        <dbReference type="Proteomes" id="UP000069940"/>
    </source>
</evidence>
<proteinExistence type="predicted"/>